<keyword evidence="8" id="KW-1185">Reference proteome</keyword>
<dbReference type="Pfam" id="PF00589">
    <property type="entry name" value="Phage_integrase"/>
    <property type="match status" value="1"/>
</dbReference>
<dbReference type="PROSITE" id="PS51900">
    <property type="entry name" value="CB"/>
    <property type="match status" value="1"/>
</dbReference>
<dbReference type="InterPro" id="IPR013762">
    <property type="entry name" value="Integrase-like_cat_sf"/>
</dbReference>
<dbReference type="GO" id="GO:0006310">
    <property type="term" value="P:DNA recombination"/>
    <property type="evidence" value="ECO:0007669"/>
    <property type="project" value="UniProtKB-KW"/>
</dbReference>
<dbReference type="InterPro" id="IPR011010">
    <property type="entry name" value="DNA_brk_join_enz"/>
</dbReference>
<dbReference type="EMBL" id="JAJEQM010000010">
    <property type="protein sequence ID" value="MCC2210778.1"/>
    <property type="molecule type" value="Genomic_DNA"/>
</dbReference>
<dbReference type="SUPFAM" id="SSF56349">
    <property type="entry name" value="DNA breaking-rejoining enzymes"/>
    <property type="match status" value="1"/>
</dbReference>
<evidence type="ECO:0000313" key="7">
    <source>
        <dbReference type="EMBL" id="MCC2210778.1"/>
    </source>
</evidence>
<organism evidence="7 8">
    <name type="scientific">Hominilimicola fabiformis</name>
    <dbReference type="NCBI Taxonomy" id="2885356"/>
    <lineage>
        <taxon>Bacteria</taxon>
        <taxon>Bacillati</taxon>
        <taxon>Bacillota</taxon>
        <taxon>Clostridia</taxon>
        <taxon>Eubacteriales</taxon>
        <taxon>Oscillospiraceae</taxon>
        <taxon>Hominilimicola</taxon>
    </lineage>
</organism>
<feature type="domain" description="Core-binding (CB)" evidence="6">
    <location>
        <begin position="38"/>
        <end position="130"/>
    </location>
</feature>
<comment type="caution">
    <text evidence="7">The sequence shown here is derived from an EMBL/GenBank/DDBJ whole genome shotgun (WGS) entry which is preliminary data.</text>
</comment>
<evidence type="ECO:0000313" key="8">
    <source>
        <dbReference type="Proteomes" id="UP001198242"/>
    </source>
</evidence>
<reference evidence="7 8" key="1">
    <citation type="submission" date="2021-10" db="EMBL/GenBank/DDBJ databases">
        <title>Anaerobic single-cell dispensing facilitates the cultivation of human gut bacteria.</title>
        <authorList>
            <person name="Afrizal A."/>
        </authorList>
    </citation>
    <scope>NUCLEOTIDE SEQUENCE [LARGE SCALE GENOMIC DNA]</scope>
    <source>
        <strain evidence="7 8">CLA-AA-H232</strain>
    </source>
</reference>
<dbReference type="InterPro" id="IPR002104">
    <property type="entry name" value="Integrase_catalytic"/>
</dbReference>
<dbReference type="InterPro" id="IPR010998">
    <property type="entry name" value="Integrase_recombinase_N"/>
</dbReference>
<keyword evidence="2 4" id="KW-0238">DNA-binding</keyword>
<protein>
    <submittedName>
        <fullName evidence="7">Tyrosine-type recombinase/integrase</fullName>
    </submittedName>
</protein>
<dbReference type="Proteomes" id="UP001198242">
    <property type="component" value="Unassembled WGS sequence"/>
</dbReference>
<dbReference type="PROSITE" id="PS51898">
    <property type="entry name" value="TYR_RECOMBINASE"/>
    <property type="match status" value="1"/>
</dbReference>
<dbReference type="PANTHER" id="PTHR30349">
    <property type="entry name" value="PHAGE INTEGRASE-RELATED"/>
    <property type="match status" value="1"/>
</dbReference>
<dbReference type="RefSeq" id="WP_308456509.1">
    <property type="nucleotide sequence ID" value="NZ_JAJEQM010000010.1"/>
</dbReference>
<dbReference type="Gene3D" id="1.10.150.130">
    <property type="match status" value="1"/>
</dbReference>
<evidence type="ECO:0000259" key="6">
    <source>
        <dbReference type="PROSITE" id="PS51900"/>
    </source>
</evidence>
<keyword evidence="3" id="KW-0233">DNA recombination</keyword>
<gene>
    <name evidence="7" type="ORF">LKE05_08245</name>
</gene>
<evidence type="ECO:0000256" key="4">
    <source>
        <dbReference type="PROSITE-ProRule" id="PRU01248"/>
    </source>
</evidence>
<dbReference type="CDD" id="cd00397">
    <property type="entry name" value="DNA_BRE_C"/>
    <property type="match status" value="1"/>
</dbReference>
<dbReference type="InterPro" id="IPR044068">
    <property type="entry name" value="CB"/>
</dbReference>
<feature type="domain" description="Tyr recombinase" evidence="5">
    <location>
        <begin position="151"/>
        <end position="331"/>
    </location>
</feature>
<name>A0AAE3DZC1_9FIRM</name>
<evidence type="ECO:0000259" key="5">
    <source>
        <dbReference type="PROSITE" id="PS51898"/>
    </source>
</evidence>
<dbReference type="Gene3D" id="1.10.443.10">
    <property type="entry name" value="Intergrase catalytic core"/>
    <property type="match status" value="1"/>
</dbReference>
<evidence type="ECO:0000256" key="2">
    <source>
        <dbReference type="ARBA" id="ARBA00023125"/>
    </source>
</evidence>
<dbReference type="GO" id="GO:0015074">
    <property type="term" value="P:DNA integration"/>
    <property type="evidence" value="ECO:0007669"/>
    <property type="project" value="InterPro"/>
</dbReference>
<dbReference type="AlphaFoldDB" id="A0AAE3DZC1"/>
<evidence type="ECO:0000256" key="3">
    <source>
        <dbReference type="ARBA" id="ARBA00023172"/>
    </source>
</evidence>
<dbReference type="InterPro" id="IPR050090">
    <property type="entry name" value="Tyrosine_recombinase_XerCD"/>
</dbReference>
<comment type="similarity">
    <text evidence="1">Belongs to the 'phage' integrase family.</text>
</comment>
<sequence>MIDRIANEVAIQCMDCGIITDIRQFKDILVMALNNYTVSPKEKAIAVYDDLSKGYKMFFVTKKVKGLSDKSLKYYKCVIDDAMIRINKPLDRITADDIRYLLACKKRDGRSNTTLNNIRRVLCSFFKFLVNDDYIVKDPMLNIDVVRQEKVVKKPFSPIDLEKILDVCRNDKNELARRRNIAMIECLLSTGCRVGEISLIKIEDVDFRKGECIVHGKGNKERKVFFNDRSILRLSEYIDYRKDNCEYLFCSLKKPFQRLNVGGVETNIRNIGEKAGVTNCHPHRFRRTMACNALKKGMPIEQIQALLGHENIETTKVYLCIDTDKLAVEHNRYLG</sequence>
<dbReference type="GO" id="GO:0003677">
    <property type="term" value="F:DNA binding"/>
    <property type="evidence" value="ECO:0007669"/>
    <property type="project" value="UniProtKB-UniRule"/>
</dbReference>
<proteinExistence type="inferred from homology"/>
<accession>A0AAE3DZC1</accession>
<dbReference type="PANTHER" id="PTHR30349:SF41">
    <property type="entry name" value="INTEGRASE_RECOMBINASE PROTEIN MJ0367-RELATED"/>
    <property type="match status" value="1"/>
</dbReference>
<evidence type="ECO:0000256" key="1">
    <source>
        <dbReference type="ARBA" id="ARBA00008857"/>
    </source>
</evidence>